<keyword evidence="3" id="KW-0456">Lyase</keyword>
<dbReference type="GeneID" id="91108010"/>
<proteinExistence type="inferred from homology"/>
<dbReference type="KEGG" id="hhb:Hhub_3333"/>
<dbReference type="GO" id="GO:0004300">
    <property type="term" value="F:enoyl-CoA hydratase activity"/>
    <property type="evidence" value="ECO:0007669"/>
    <property type="project" value="UniProtKB-EC"/>
</dbReference>
<dbReference type="OrthoDB" id="203755at2157"/>
<dbReference type="Pfam" id="PF00378">
    <property type="entry name" value="ECH_1"/>
    <property type="match status" value="1"/>
</dbReference>
<dbReference type="SUPFAM" id="SSF52096">
    <property type="entry name" value="ClpP/crotonase"/>
    <property type="match status" value="1"/>
</dbReference>
<dbReference type="InterPro" id="IPR029045">
    <property type="entry name" value="ClpP/crotonase-like_dom_sf"/>
</dbReference>
<dbReference type="EC" id="4.2.1.17" evidence="3"/>
<dbReference type="RefSeq" id="WP_059057684.1">
    <property type="nucleotide sequence ID" value="NZ_CEML01000001.1"/>
</dbReference>
<dbReference type="InterPro" id="IPR018376">
    <property type="entry name" value="Enoyl-CoA_hyd/isom_CS"/>
</dbReference>
<dbReference type="PROSITE" id="PS00166">
    <property type="entry name" value="ENOYL_COA_HYDRATASE"/>
    <property type="match status" value="1"/>
</dbReference>
<dbReference type="Proteomes" id="UP000066737">
    <property type="component" value="Chromosome I"/>
</dbReference>
<dbReference type="InterPro" id="IPR001753">
    <property type="entry name" value="Enoyl-CoA_hydra/iso"/>
</dbReference>
<dbReference type="STRING" id="1407499.HHUB_3333"/>
<evidence type="ECO:0000256" key="1">
    <source>
        <dbReference type="ARBA" id="ARBA00005254"/>
    </source>
</evidence>
<dbReference type="EMBL" id="LN831302">
    <property type="protein sequence ID" value="CQH60961.1"/>
    <property type="molecule type" value="Genomic_DNA"/>
</dbReference>
<dbReference type="PANTHER" id="PTHR43802:SF1">
    <property type="entry name" value="IP11341P-RELATED"/>
    <property type="match status" value="1"/>
</dbReference>
<dbReference type="CDD" id="cd06558">
    <property type="entry name" value="crotonase-like"/>
    <property type="match status" value="1"/>
</dbReference>
<sequence length="227" mass="23500">MLRVEDDDAVRVVTLDRPAARNALTPDALDDLRDAVTDADQPVVYVHGAGDAFCAGADLDTVRDLDGPRGEAFARRGQRTMNAIEDADSVVVAGVDGAARGGGVELALACDVRVCTADATFAEPGVSFGLFGAWGGTRRLPEAVGATHAADLSLSGRTVDAETAREIGLVSRVVADPRAVAAEIAANDSAALGELADLLAAETDRETSDRAEAHAFARLLADEPFES</sequence>
<dbReference type="Gene3D" id="3.90.226.10">
    <property type="entry name" value="2-enoyl-CoA Hydratase, Chain A, domain 1"/>
    <property type="match status" value="1"/>
</dbReference>
<comment type="similarity">
    <text evidence="1 2">Belongs to the enoyl-CoA hydratase/isomerase family.</text>
</comment>
<evidence type="ECO:0000256" key="2">
    <source>
        <dbReference type="RuleBase" id="RU003707"/>
    </source>
</evidence>
<dbReference type="PANTHER" id="PTHR43802">
    <property type="entry name" value="ENOYL-COA HYDRATASE"/>
    <property type="match status" value="1"/>
</dbReference>
<organism evidence="3 4">
    <name type="scientific">Halobacterium hubeiense</name>
    <dbReference type="NCBI Taxonomy" id="1407499"/>
    <lineage>
        <taxon>Archaea</taxon>
        <taxon>Methanobacteriati</taxon>
        <taxon>Methanobacteriota</taxon>
        <taxon>Stenosarchaea group</taxon>
        <taxon>Halobacteria</taxon>
        <taxon>Halobacteriales</taxon>
        <taxon>Halobacteriaceae</taxon>
        <taxon>Halobacterium</taxon>
    </lineage>
</organism>
<reference evidence="4" key="1">
    <citation type="journal article" date="2016" name="Environ. Microbiol.">
        <title>The complete genome of a viable archaeum isolated from 123-million-year-old rock salt.</title>
        <authorList>
            <person name="Jaakkola S.T."/>
            <person name="Pfeiffer F."/>
            <person name="Ravantti J.J."/>
            <person name="Guo Q."/>
            <person name="Liu Y."/>
            <person name="Chen X."/>
            <person name="Ma H."/>
            <person name="Yang C."/>
            <person name="Oksanen H.M."/>
            <person name="Bamford D.H."/>
        </authorList>
    </citation>
    <scope>NUCLEOTIDE SEQUENCE</scope>
    <source>
        <strain evidence="4">JI20-1</strain>
    </source>
</reference>
<gene>
    <name evidence="3" type="primary">fadA1</name>
    <name evidence="3" type="ORF">HHUB_3333</name>
</gene>
<evidence type="ECO:0000313" key="3">
    <source>
        <dbReference type="EMBL" id="CQH60961.1"/>
    </source>
</evidence>
<name>A0A0U5H477_9EURY</name>
<accession>A0A0U5H477</accession>
<evidence type="ECO:0000313" key="4">
    <source>
        <dbReference type="Proteomes" id="UP000066737"/>
    </source>
</evidence>
<dbReference type="AlphaFoldDB" id="A0A0U5H477"/>
<protein>
    <submittedName>
        <fullName evidence="3">Enoyl-CoA hydratase</fullName>
        <ecNumber evidence="3">4.2.1.17</ecNumber>
    </submittedName>
</protein>
<keyword evidence="4" id="KW-1185">Reference proteome</keyword>